<keyword evidence="4" id="KW-1185">Reference proteome</keyword>
<reference evidence="3 4" key="1">
    <citation type="submission" date="2021-12" db="EMBL/GenBank/DDBJ databases">
        <title>Discovery of the Pendulisporaceae a myxobacterial family with distinct sporulation behavior and unique specialized metabolism.</title>
        <authorList>
            <person name="Garcia R."/>
            <person name="Popoff A."/>
            <person name="Bader C.D."/>
            <person name="Loehr J."/>
            <person name="Walesch S."/>
            <person name="Walt C."/>
            <person name="Boldt J."/>
            <person name="Bunk B."/>
            <person name="Haeckl F.J.F.P.J."/>
            <person name="Gunesch A.P."/>
            <person name="Birkelbach J."/>
            <person name="Nuebel U."/>
            <person name="Pietschmann T."/>
            <person name="Bach T."/>
            <person name="Mueller R."/>
        </authorList>
    </citation>
    <scope>NUCLEOTIDE SEQUENCE [LARGE SCALE GENOMIC DNA]</scope>
    <source>
        <strain evidence="3 4">MSr12523</strain>
    </source>
</reference>
<feature type="signal peptide" evidence="2">
    <location>
        <begin position="1"/>
        <end position="21"/>
    </location>
</feature>
<feature type="compositionally biased region" description="Gly residues" evidence="1">
    <location>
        <begin position="61"/>
        <end position="78"/>
    </location>
</feature>
<feature type="compositionally biased region" description="Polar residues" evidence="1">
    <location>
        <begin position="45"/>
        <end position="54"/>
    </location>
</feature>
<dbReference type="Proteomes" id="UP001379533">
    <property type="component" value="Chromosome"/>
</dbReference>
<proteinExistence type="predicted"/>
<gene>
    <name evidence="3" type="ORF">LZC95_10725</name>
</gene>
<name>A0ABZ2KF68_9BACT</name>
<sequence>MKLRPSHCIILFASVLTPVLANVGCGSDDGDGFTTTPDSGAKNDSGGTDSGASPSDSGGNSEDGGTSGGDSGTGDGGTIDAGPAIYVVSATVDGLASDSGVPAQGLVLQNNGGNNLAVNADGTSQFTQRLPNNTTYAVTVYQRPAGRSCTVEKGTGTVKGANPEAALVHCVPAPTYVLHVNVSGLGNAAQPLILRNNGGDDLRVFTDTQNANQNNFAHQLGTGDKYAVTIAQQPGGRKCTVGSDGSGTVGTATVNVTVTCVPAYTVGGAVQGLTGTNSVVLQNNGGDDTKVTANGNTPVQFTFPTSLEDGAAYKVTVHTQPTGQTCTASTAAGSQPAEGKIDGANVNRIVFNCTTP</sequence>
<organism evidence="3 4">
    <name type="scientific">Pendulispora brunnea</name>
    <dbReference type="NCBI Taxonomy" id="2905690"/>
    <lineage>
        <taxon>Bacteria</taxon>
        <taxon>Pseudomonadati</taxon>
        <taxon>Myxococcota</taxon>
        <taxon>Myxococcia</taxon>
        <taxon>Myxococcales</taxon>
        <taxon>Sorangiineae</taxon>
        <taxon>Pendulisporaceae</taxon>
        <taxon>Pendulispora</taxon>
    </lineage>
</organism>
<dbReference type="EMBL" id="CP089982">
    <property type="protein sequence ID" value="WXA97308.1"/>
    <property type="molecule type" value="Genomic_DNA"/>
</dbReference>
<protein>
    <submittedName>
        <fullName evidence="3">Uncharacterized protein</fullName>
    </submittedName>
</protein>
<evidence type="ECO:0000313" key="4">
    <source>
        <dbReference type="Proteomes" id="UP001379533"/>
    </source>
</evidence>
<feature type="chain" id="PRO_5045113195" evidence="2">
    <location>
        <begin position="22"/>
        <end position="356"/>
    </location>
</feature>
<keyword evidence="2" id="KW-0732">Signal</keyword>
<feature type="region of interest" description="Disordered" evidence="1">
    <location>
        <begin position="32"/>
        <end position="78"/>
    </location>
</feature>
<evidence type="ECO:0000256" key="2">
    <source>
        <dbReference type="SAM" id="SignalP"/>
    </source>
</evidence>
<accession>A0ABZ2KF68</accession>
<evidence type="ECO:0000313" key="3">
    <source>
        <dbReference type="EMBL" id="WXA97308.1"/>
    </source>
</evidence>
<evidence type="ECO:0000256" key="1">
    <source>
        <dbReference type="SAM" id="MobiDB-lite"/>
    </source>
</evidence>
<dbReference type="RefSeq" id="WP_394847924.1">
    <property type="nucleotide sequence ID" value="NZ_CP089982.1"/>
</dbReference>